<evidence type="ECO:0000259" key="2">
    <source>
        <dbReference type="Pfam" id="PF01266"/>
    </source>
</evidence>
<dbReference type="PANTHER" id="PTHR13847:SF281">
    <property type="entry name" value="FAD DEPENDENT OXIDOREDUCTASE DOMAIN-CONTAINING PROTEIN"/>
    <property type="match status" value="1"/>
</dbReference>
<keyword evidence="4" id="KW-1185">Reference proteome</keyword>
<dbReference type="GO" id="GO:0016491">
    <property type="term" value="F:oxidoreductase activity"/>
    <property type="evidence" value="ECO:0007669"/>
    <property type="project" value="UniProtKB-KW"/>
</dbReference>
<dbReference type="Proteomes" id="UP001595579">
    <property type="component" value="Unassembled WGS sequence"/>
</dbReference>
<evidence type="ECO:0000256" key="1">
    <source>
        <dbReference type="ARBA" id="ARBA00023002"/>
    </source>
</evidence>
<dbReference type="InterPro" id="IPR006076">
    <property type="entry name" value="FAD-dep_OxRdtase"/>
</dbReference>
<sequence length="429" mass="47045">MAWPPLPSHQRPCGWNLWLPSREPFPALRGDATADLVIVGAGYTGLAAALAWQEARPQDRIKILDADRLGEGSPGRNSGFMLEIALANDASPGELERMSRLNALTRQTMARLRQRVEAYGIDCRLQHSGTYRAASSPAGRRFLASYRAFLDAAGLRYDTLESDALAERIGTRYYTAGLYSPDCYLVQPAALVRGLAETLPEAVELHERCPAIAIRRDSEGWHVSTPEGEIRTPRVILANNAFSRAFGADASRLTAIYTYAAVTPVLADTDRARIMPETWGLLPAHRLGCTLRTTSEGRLMIRSRYSYEREASNARIEASLQASLEARFPELAPVNFEHMWGGTTGLTHNGAPLWGEIQPGLYVSAGCNGGGIVKGTFLGDALARHALGQPVEDIQALFGRPSWMPPEPVRRIGFHLTAALERRKASRET</sequence>
<accession>A0ABV7LJR2</accession>
<comment type="caution">
    <text evidence="3">The sequence shown here is derived from an EMBL/GenBank/DDBJ whole genome shotgun (WGS) entry which is preliminary data.</text>
</comment>
<protein>
    <submittedName>
        <fullName evidence="3">NAD(P)/FAD-dependent oxidoreductase</fullName>
        <ecNumber evidence="3">1.-.-.-</ecNumber>
    </submittedName>
</protein>
<proteinExistence type="predicted"/>
<dbReference type="EMBL" id="JBHRUG010000002">
    <property type="protein sequence ID" value="MFC3282263.1"/>
    <property type="molecule type" value="Genomic_DNA"/>
</dbReference>
<dbReference type="SUPFAM" id="SSF51905">
    <property type="entry name" value="FAD/NAD(P)-binding domain"/>
    <property type="match status" value="1"/>
</dbReference>
<dbReference type="PANTHER" id="PTHR13847">
    <property type="entry name" value="SARCOSINE DEHYDROGENASE-RELATED"/>
    <property type="match status" value="1"/>
</dbReference>
<organism evidence="3 4">
    <name type="scientific">Litchfieldella rifensis</name>
    <dbReference type="NCBI Taxonomy" id="762643"/>
    <lineage>
        <taxon>Bacteria</taxon>
        <taxon>Pseudomonadati</taxon>
        <taxon>Pseudomonadota</taxon>
        <taxon>Gammaproteobacteria</taxon>
        <taxon>Oceanospirillales</taxon>
        <taxon>Halomonadaceae</taxon>
        <taxon>Litchfieldella</taxon>
    </lineage>
</organism>
<dbReference type="EC" id="1.-.-.-" evidence="3"/>
<dbReference type="InterPro" id="IPR036188">
    <property type="entry name" value="FAD/NAD-bd_sf"/>
</dbReference>
<gene>
    <name evidence="3" type="ORF">ACFOEV_01395</name>
</gene>
<dbReference type="RefSeq" id="WP_386770842.1">
    <property type="nucleotide sequence ID" value="NZ_JBHRUG010000002.1"/>
</dbReference>
<name>A0ABV7LJR2_9GAMM</name>
<reference evidence="4" key="1">
    <citation type="journal article" date="2019" name="Int. J. Syst. Evol. Microbiol.">
        <title>The Global Catalogue of Microorganisms (GCM) 10K type strain sequencing project: providing services to taxonomists for standard genome sequencing and annotation.</title>
        <authorList>
            <consortium name="The Broad Institute Genomics Platform"/>
            <consortium name="The Broad Institute Genome Sequencing Center for Infectious Disease"/>
            <person name="Wu L."/>
            <person name="Ma J."/>
        </authorList>
    </citation>
    <scope>NUCLEOTIDE SEQUENCE [LARGE SCALE GENOMIC DNA]</scope>
    <source>
        <strain evidence="4">CECT 7698</strain>
    </source>
</reference>
<evidence type="ECO:0000313" key="3">
    <source>
        <dbReference type="EMBL" id="MFC3282263.1"/>
    </source>
</evidence>
<evidence type="ECO:0000313" key="4">
    <source>
        <dbReference type="Proteomes" id="UP001595579"/>
    </source>
</evidence>
<feature type="domain" description="FAD dependent oxidoreductase" evidence="2">
    <location>
        <begin position="35"/>
        <end position="384"/>
    </location>
</feature>
<dbReference type="Gene3D" id="3.30.9.10">
    <property type="entry name" value="D-Amino Acid Oxidase, subunit A, domain 2"/>
    <property type="match status" value="1"/>
</dbReference>
<dbReference type="Pfam" id="PF01266">
    <property type="entry name" value="DAO"/>
    <property type="match status" value="1"/>
</dbReference>
<keyword evidence="1 3" id="KW-0560">Oxidoreductase</keyword>
<dbReference type="Gene3D" id="3.50.50.60">
    <property type="entry name" value="FAD/NAD(P)-binding domain"/>
    <property type="match status" value="1"/>
</dbReference>